<dbReference type="PROSITE" id="PS51677">
    <property type="entry name" value="NODB"/>
    <property type="match status" value="1"/>
</dbReference>
<evidence type="ECO:0000256" key="6">
    <source>
        <dbReference type="SAM" id="MobiDB-lite"/>
    </source>
</evidence>
<accession>A0A1Y2HUN7</accession>
<evidence type="ECO:0000259" key="8">
    <source>
        <dbReference type="PROSITE" id="PS51677"/>
    </source>
</evidence>
<feature type="signal peptide" evidence="7">
    <location>
        <begin position="1"/>
        <end position="17"/>
    </location>
</feature>
<dbReference type="EMBL" id="MCFL01000015">
    <property type="protein sequence ID" value="ORZ36852.1"/>
    <property type="molecule type" value="Genomic_DNA"/>
</dbReference>
<feature type="compositionally biased region" description="Low complexity" evidence="6">
    <location>
        <begin position="276"/>
        <end position="305"/>
    </location>
</feature>
<reference evidence="9 10" key="1">
    <citation type="submission" date="2016-07" db="EMBL/GenBank/DDBJ databases">
        <title>Pervasive Adenine N6-methylation of Active Genes in Fungi.</title>
        <authorList>
            <consortium name="DOE Joint Genome Institute"/>
            <person name="Mondo S.J."/>
            <person name="Dannebaum R.O."/>
            <person name="Kuo R.C."/>
            <person name="Labutti K."/>
            <person name="Haridas S."/>
            <person name="Kuo A."/>
            <person name="Salamov A."/>
            <person name="Ahrendt S.R."/>
            <person name="Lipzen A."/>
            <person name="Sullivan W."/>
            <person name="Andreopoulos W.B."/>
            <person name="Clum A."/>
            <person name="Lindquist E."/>
            <person name="Daum C."/>
            <person name="Ramamoorthy G.K."/>
            <person name="Gryganskyi A."/>
            <person name="Culley D."/>
            <person name="Magnuson J.K."/>
            <person name="James T.Y."/>
            <person name="O'Malley M.A."/>
            <person name="Stajich J.E."/>
            <person name="Spatafora J.W."/>
            <person name="Visel A."/>
            <person name="Grigoriev I.V."/>
        </authorList>
    </citation>
    <scope>NUCLEOTIDE SEQUENCE [LARGE SCALE GENOMIC DNA]</scope>
    <source>
        <strain evidence="9 10">PL171</strain>
    </source>
</reference>
<dbReference type="Proteomes" id="UP000193411">
    <property type="component" value="Unassembled WGS sequence"/>
</dbReference>
<keyword evidence="2" id="KW-0479">Metal-binding</keyword>
<gene>
    <name evidence="9" type="ORF">BCR44DRAFT_36377</name>
</gene>
<sequence>MAFNSFRLFAAVFVVIAVYFASNDPAVEKARQKEAIRRAPVAYVPPASACSTTGQIALTFNNGVSLSHTPVVLDVLKSSSTKATFFVSPEWVGRIQLVDALLRRMLSDGHTLGFHYWGPDPRSLSVSQLRTAIIDQSTKIYNAAGVHPRFMRFPYDQLNQQVAEVARGLGLVLSFWNVDPADYQLCDSYPRGNGSTYTSQSVTDAYRTQFELFRAAGNLQSTFIGVHNDLCPIGSAIGNVVRLGLDYNYTFVDISQCLGESAKYRQASDRPEPLVASTSATNTPSTPGAAPTNTAGGSTTTASAGKSQASETPKSAAQAKASGPSVVALVAAAMLVIATAML</sequence>
<feature type="region of interest" description="Disordered" evidence="6">
    <location>
        <begin position="268"/>
        <end position="318"/>
    </location>
</feature>
<dbReference type="AlphaFoldDB" id="A0A1Y2HUN7"/>
<dbReference type="PANTHER" id="PTHR46471:SF2">
    <property type="entry name" value="CHITIN DEACETYLASE-RELATED"/>
    <property type="match status" value="1"/>
</dbReference>
<evidence type="ECO:0000256" key="1">
    <source>
        <dbReference type="ARBA" id="ARBA00001941"/>
    </source>
</evidence>
<keyword evidence="10" id="KW-1185">Reference proteome</keyword>
<dbReference type="CDD" id="cd10917">
    <property type="entry name" value="CE4_NodB_like_6s_7s"/>
    <property type="match status" value="1"/>
</dbReference>
<organism evidence="9 10">
    <name type="scientific">Catenaria anguillulae PL171</name>
    <dbReference type="NCBI Taxonomy" id="765915"/>
    <lineage>
        <taxon>Eukaryota</taxon>
        <taxon>Fungi</taxon>
        <taxon>Fungi incertae sedis</taxon>
        <taxon>Blastocladiomycota</taxon>
        <taxon>Blastocladiomycetes</taxon>
        <taxon>Blastocladiales</taxon>
        <taxon>Catenariaceae</taxon>
        <taxon>Catenaria</taxon>
    </lineage>
</organism>
<comment type="cofactor">
    <cofactor evidence="1">
        <name>Co(2+)</name>
        <dbReference type="ChEBI" id="CHEBI:48828"/>
    </cofactor>
</comment>
<dbReference type="OrthoDB" id="407355at2759"/>
<feature type="compositionally biased region" description="Polar residues" evidence="6">
    <location>
        <begin position="306"/>
        <end position="315"/>
    </location>
</feature>
<dbReference type="SUPFAM" id="SSF88713">
    <property type="entry name" value="Glycoside hydrolase/deacetylase"/>
    <property type="match status" value="1"/>
</dbReference>
<dbReference type="GO" id="GO:0046872">
    <property type="term" value="F:metal ion binding"/>
    <property type="evidence" value="ECO:0007669"/>
    <property type="project" value="UniProtKB-KW"/>
</dbReference>
<evidence type="ECO:0000256" key="7">
    <source>
        <dbReference type="SAM" id="SignalP"/>
    </source>
</evidence>
<keyword evidence="5" id="KW-0119">Carbohydrate metabolism</keyword>
<protein>
    <recommendedName>
        <fullName evidence="8">NodB homology domain-containing protein</fullName>
    </recommendedName>
</protein>
<evidence type="ECO:0000256" key="3">
    <source>
        <dbReference type="ARBA" id="ARBA00022729"/>
    </source>
</evidence>
<dbReference type="PANTHER" id="PTHR46471">
    <property type="entry name" value="CHITIN DEACETYLASE"/>
    <property type="match status" value="1"/>
</dbReference>
<evidence type="ECO:0000313" key="10">
    <source>
        <dbReference type="Proteomes" id="UP000193411"/>
    </source>
</evidence>
<feature type="domain" description="NodB homology" evidence="8">
    <location>
        <begin position="54"/>
        <end position="252"/>
    </location>
</feature>
<proteinExistence type="predicted"/>
<dbReference type="Gene3D" id="3.20.20.370">
    <property type="entry name" value="Glycoside hydrolase/deacetylase"/>
    <property type="match status" value="1"/>
</dbReference>
<dbReference type="InterPro" id="IPR002509">
    <property type="entry name" value="NODB_dom"/>
</dbReference>
<dbReference type="STRING" id="765915.A0A1Y2HUN7"/>
<evidence type="ECO:0000256" key="4">
    <source>
        <dbReference type="ARBA" id="ARBA00022801"/>
    </source>
</evidence>
<keyword evidence="4" id="KW-0378">Hydrolase</keyword>
<keyword evidence="3 7" id="KW-0732">Signal</keyword>
<dbReference type="GO" id="GO:0005975">
    <property type="term" value="P:carbohydrate metabolic process"/>
    <property type="evidence" value="ECO:0007669"/>
    <property type="project" value="InterPro"/>
</dbReference>
<comment type="caution">
    <text evidence="9">The sequence shown here is derived from an EMBL/GenBank/DDBJ whole genome shotgun (WGS) entry which is preliminary data.</text>
</comment>
<dbReference type="GO" id="GO:0016810">
    <property type="term" value="F:hydrolase activity, acting on carbon-nitrogen (but not peptide) bonds"/>
    <property type="evidence" value="ECO:0007669"/>
    <property type="project" value="InterPro"/>
</dbReference>
<evidence type="ECO:0000256" key="2">
    <source>
        <dbReference type="ARBA" id="ARBA00022723"/>
    </source>
</evidence>
<evidence type="ECO:0000256" key="5">
    <source>
        <dbReference type="ARBA" id="ARBA00023277"/>
    </source>
</evidence>
<name>A0A1Y2HUN7_9FUNG</name>
<feature type="chain" id="PRO_5012688885" description="NodB homology domain-containing protein" evidence="7">
    <location>
        <begin position="18"/>
        <end position="342"/>
    </location>
</feature>
<dbReference type="Pfam" id="PF01522">
    <property type="entry name" value="Polysacc_deac_1"/>
    <property type="match status" value="1"/>
</dbReference>
<dbReference type="InterPro" id="IPR011330">
    <property type="entry name" value="Glyco_hydro/deAcase_b/a-brl"/>
</dbReference>
<evidence type="ECO:0000313" key="9">
    <source>
        <dbReference type="EMBL" id="ORZ36852.1"/>
    </source>
</evidence>